<dbReference type="Proteomes" id="UP000193224">
    <property type="component" value="Unassembled WGS sequence"/>
</dbReference>
<dbReference type="OrthoDB" id="7283678at2"/>
<proteinExistence type="predicted"/>
<gene>
    <name evidence="2" type="ORF">ROA7745_01932</name>
</gene>
<evidence type="ECO:0000313" key="2">
    <source>
        <dbReference type="EMBL" id="SMC12109.1"/>
    </source>
</evidence>
<keyword evidence="1" id="KW-0812">Transmembrane</keyword>
<keyword evidence="1" id="KW-0472">Membrane</keyword>
<dbReference type="AlphaFoldDB" id="A0A1X7BSC5"/>
<sequence>MSYRWLLRMKRLAQNPPSEARVKLVLGIIALCIVLYLTERFIGWPDFLSSEPVGRHWKP</sequence>
<accession>A0A1X7BSC5</accession>
<protein>
    <submittedName>
        <fullName evidence="2">Uncharacterized protein</fullName>
    </submittedName>
</protein>
<name>A0A1X7BSC5_9RHOB</name>
<evidence type="ECO:0000256" key="1">
    <source>
        <dbReference type="SAM" id="Phobius"/>
    </source>
</evidence>
<evidence type="ECO:0000313" key="3">
    <source>
        <dbReference type="Proteomes" id="UP000193224"/>
    </source>
</evidence>
<organism evidence="2 3">
    <name type="scientific">Roseovarius aestuarii</name>
    <dbReference type="NCBI Taxonomy" id="475083"/>
    <lineage>
        <taxon>Bacteria</taxon>
        <taxon>Pseudomonadati</taxon>
        <taxon>Pseudomonadota</taxon>
        <taxon>Alphaproteobacteria</taxon>
        <taxon>Rhodobacterales</taxon>
        <taxon>Roseobacteraceae</taxon>
        <taxon>Roseovarius</taxon>
    </lineage>
</organism>
<dbReference type="RefSeq" id="WP_085800076.1">
    <property type="nucleotide sequence ID" value="NZ_FWXB01000006.1"/>
</dbReference>
<keyword evidence="3" id="KW-1185">Reference proteome</keyword>
<keyword evidence="1" id="KW-1133">Transmembrane helix</keyword>
<dbReference type="EMBL" id="FWXB01000006">
    <property type="protein sequence ID" value="SMC12109.1"/>
    <property type="molecule type" value="Genomic_DNA"/>
</dbReference>
<feature type="transmembrane region" description="Helical" evidence="1">
    <location>
        <begin position="20"/>
        <end position="38"/>
    </location>
</feature>
<reference evidence="2 3" key="1">
    <citation type="submission" date="2017-03" db="EMBL/GenBank/DDBJ databases">
        <authorList>
            <person name="Afonso C.L."/>
            <person name="Miller P.J."/>
            <person name="Scott M.A."/>
            <person name="Spackman E."/>
            <person name="Goraichik I."/>
            <person name="Dimitrov K.M."/>
            <person name="Suarez D.L."/>
            <person name="Swayne D.E."/>
        </authorList>
    </citation>
    <scope>NUCLEOTIDE SEQUENCE [LARGE SCALE GENOMIC DNA]</scope>
    <source>
        <strain evidence="2 3">CECT 7745</strain>
    </source>
</reference>